<proteinExistence type="predicted"/>
<dbReference type="EMBL" id="CM042012">
    <property type="protein sequence ID" value="KAI3751278.1"/>
    <property type="molecule type" value="Genomic_DNA"/>
</dbReference>
<gene>
    <name evidence="1" type="ORF">L2E82_22326</name>
</gene>
<name>A0ACB9DY65_CICIN</name>
<protein>
    <submittedName>
        <fullName evidence="1">Uncharacterized protein</fullName>
    </submittedName>
</protein>
<dbReference type="Proteomes" id="UP001055811">
    <property type="component" value="Linkage Group LG04"/>
</dbReference>
<keyword evidence="2" id="KW-1185">Reference proteome</keyword>
<evidence type="ECO:0000313" key="2">
    <source>
        <dbReference type="Proteomes" id="UP001055811"/>
    </source>
</evidence>
<reference evidence="1 2" key="2">
    <citation type="journal article" date="2022" name="Mol. Ecol. Resour.">
        <title>The genomes of chicory, endive, great burdock and yacon provide insights into Asteraceae paleo-polyploidization history and plant inulin production.</title>
        <authorList>
            <person name="Fan W."/>
            <person name="Wang S."/>
            <person name="Wang H."/>
            <person name="Wang A."/>
            <person name="Jiang F."/>
            <person name="Liu H."/>
            <person name="Zhao H."/>
            <person name="Xu D."/>
            <person name="Zhang Y."/>
        </authorList>
    </citation>
    <scope>NUCLEOTIDE SEQUENCE [LARGE SCALE GENOMIC DNA]</scope>
    <source>
        <strain evidence="2">cv. Punajuju</strain>
        <tissue evidence="1">Leaves</tissue>
    </source>
</reference>
<sequence>MCLGFIDIDFQDLENFLMPLRFPSINKLEDFISFQKRLQTDHYKAAVKHLRGPLHSSPPAPEALLPLIQMLLLGDQVKEAIEEVESVVQISNATLPFRLKACLVEHVSNEDATKLWISFEDTLNKDPTCSHSLSKLITFHHDVGKIWLSQCDDDTMSNCGGNKDSYIKRSKNTPDIFKDNKDLGYVNTNTHDSQNMKDDEPLLKIEISDPALQAVADGSTTTVFLLGALAKLGATVVTYPLLVVKSRLQAKQVLGVDKKHQYKGTLDAILKMIRYEGLHGFYRGMSTKIVQSVIAAAVLFMVKEELVNGARWLLLKDAAKRS</sequence>
<comment type="caution">
    <text evidence="1">The sequence shown here is derived from an EMBL/GenBank/DDBJ whole genome shotgun (WGS) entry which is preliminary data.</text>
</comment>
<evidence type="ECO:0000313" key="1">
    <source>
        <dbReference type="EMBL" id="KAI3751278.1"/>
    </source>
</evidence>
<organism evidence="1 2">
    <name type="scientific">Cichorium intybus</name>
    <name type="common">Chicory</name>
    <dbReference type="NCBI Taxonomy" id="13427"/>
    <lineage>
        <taxon>Eukaryota</taxon>
        <taxon>Viridiplantae</taxon>
        <taxon>Streptophyta</taxon>
        <taxon>Embryophyta</taxon>
        <taxon>Tracheophyta</taxon>
        <taxon>Spermatophyta</taxon>
        <taxon>Magnoliopsida</taxon>
        <taxon>eudicotyledons</taxon>
        <taxon>Gunneridae</taxon>
        <taxon>Pentapetalae</taxon>
        <taxon>asterids</taxon>
        <taxon>campanulids</taxon>
        <taxon>Asterales</taxon>
        <taxon>Asteraceae</taxon>
        <taxon>Cichorioideae</taxon>
        <taxon>Cichorieae</taxon>
        <taxon>Cichoriinae</taxon>
        <taxon>Cichorium</taxon>
    </lineage>
</organism>
<reference evidence="2" key="1">
    <citation type="journal article" date="2022" name="Mol. Ecol. Resour.">
        <title>The genomes of chicory, endive, great burdock and yacon provide insights into Asteraceae palaeo-polyploidization history and plant inulin production.</title>
        <authorList>
            <person name="Fan W."/>
            <person name="Wang S."/>
            <person name="Wang H."/>
            <person name="Wang A."/>
            <person name="Jiang F."/>
            <person name="Liu H."/>
            <person name="Zhao H."/>
            <person name="Xu D."/>
            <person name="Zhang Y."/>
        </authorList>
    </citation>
    <scope>NUCLEOTIDE SEQUENCE [LARGE SCALE GENOMIC DNA]</scope>
    <source>
        <strain evidence="2">cv. Punajuju</strain>
    </source>
</reference>
<accession>A0ACB9DY65</accession>